<feature type="transmembrane region" description="Helical" evidence="1">
    <location>
        <begin position="109"/>
        <end position="127"/>
    </location>
</feature>
<sequence>MAPIDPRRWLATLRQLFKVHGSRAANRLQSGSYIADGAMTMLGAVAHVGQAELAVALISITLRLTVNIINAPHCNTQRFARTIRALHDLGLLAHGASAILLFVGGHHRLSVTLGVCALAFGVLSKLLRRKARK</sequence>
<keyword evidence="3" id="KW-1185">Reference proteome</keyword>
<accession>A0A931C7Y1</accession>
<keyword evidence="1" id="KW-0812">Transmembrane</keyword>
<evidence type="ECO:0000256" key="1">
    <source>
        <dbReference type="SAM" id="Phobius"/>
    </source>
</evidence>
<proteinExistence type="predicted"/>
<keyword evidence="1" id="KW-0472">Membrane</keyword>
<dbReference type="AlphaFoldDB" id="A0A931C7Y1"/>
<feature type="transmembrane region" description="Helical" evidence="1">
    <location>
        <begin position="85"/>
        <end position="103"/>
    </location>
</feature>
<reference evidence="2" key="1">
    <citation type="submission" date="2020-11" db="EMBL/GenBank/DDBJ databases">
        <title>Isolation and identification of active actinomycetes.</title>
        <authorList>
            <person name="Sun X."/>
        </authorList>
    </citation>
    <scope>NUCLEOTIDE SEQUENCE</scope>
    <source>
        <strain evidence="2">NEAU-A11</strain>
    </source>
</reference>
<dbReference type="Proteomes" id="UP000598146">
    <property type="component" value="Unassembled WGS sequence"/>
</dbReference>
<comment type="caution">
    <text evidence="2">The sequence shown here is derived from an EMBL/GenBank/DDBJ whole genome shotgun (WGS) entry which is preliminary data.</text>
</comment>
<organism evidence="2 3">
    <name type="scientific">Actinoplanes aureus</name>
    <dbReference type="NCBI Taxonomy" id="2792083"/>
    <lineage>
        <taxon>Bacteria</taxon>
        <taxon>Bacillati</taxon>
        <taxon>Actinomycetota</taxon>
        <taxon>Actinomycetes</taxon>
        <taxon>Micromonosporales</taxon>
        <taxon>Micromonosporaceae</taxon>
        <taxon>Actinoplanes</taxon>
    </lineage>
</organism>
<name>A0A931C7Y1_9ACTN</name>
<evidence type="ECO:0000313" key="3">
    <source>
        <dbReference type="Proteomes" id="UP000598146"/>
    </source>
</evidence>
<protein>
    <submittedName>
        <fullName evidence="2">Uncharacterized protein</fullName>
    </submittedName>
</protein>
<evidence type="ECO:0000313" key="2">
    <source>
        <dbReference type="EMBL" id="MBG0562596.1"/>
    </source>
</evidence>
<dbReference type="RefSeq" id="WP_196414409.1">
    <property type="nucleotide sequence ID" value="NZ_JADQTO010000006.1"/>
</dbReference>
<gene>
    <name evidence="2" type="ORF">I4J89_14155</name>
</gene>
<dbReference type="EMBL" id="JADQTO010000006">
    <property type="protein sequence ID" value="MBG0562596.1"/>
    <property type="molecule type" value="Genomic_DNA"/>
</dbReference>
<keyword evidence="1" id="KW-1133">Transmembrane helix</keyword>